<evidence type="ECO:0000256" key="5">
    <source>
        <dbReference type="ARBA" id="ARBA00023040"/>
    </source>
</evidence>
<evidence type="ECO:0000256" key="12">
    <source>
        <dbReference type="SAM" id="Phobius"/>
    </source>
</evidence>
<feature type="compositionally biased region" description="Basic residues" evidence="11">
    <location>
        <begin position="259"/>
        <end position="268"/>
    </location>
</feature>
<dbReference type="EMBL" id="CAJOAX010000178">
    <property type="protein sequence ID" value="CAF3531445.1"/>
    <property type="molecule type" value="Genomic_DNA"/>
</dbReference>
<dbReference type="Gene3D" id="1.20.1070.10">
    <property type="entry name" value="Rhodopsin 7-helix transmembrane proteins"/>
    <property type="match status" value="1"/>
</dbReference>
<dbReference type="Pfam" id="PF00001">
    <property type="entry name" value="7tm_1"/>
    <property type="match status" value="1"/>
</dbReference>
<dbReference type="PRINTS" id="PR00237">
    <property type="entry name" value="GPCRRHODOPSN"/>
</dbReference>
<evidence type="ECO:0000256" key="10">
    <source>
        <dbReference type="RuleBase" id="RU000688"/>
    </source>
</evidence>
<feature type="region of interest" description="Disordered" evidence="11">
    <location>
        <begin position="257"/>
        <end position="303"/>
    </location>
</feature>
<accession>A0A818IUW6</accession>
<keyword evidence="8 10" id="KW-0675">Receptor</keyword>
<evidence type="ECO:0000256" key="3">
    <source>
        <dbReference type="ARBA" id="ARBA00022692"/>
    </source>
</evidence>
<dbReference type="GO" id="GO:0005886">
    <property type="term" value="C:plasma membrane"/>
    <property type="evidence" value="ECO:0007669"/>
    <property type="project" value="UniProtKB-SubCell"/>
</dbReference>
<evidence type="ECO:0000256" key="2">
    <source>
        <dbReference type="ARBA" id="ARBA00022475"/>
    </source>
</evidence>
<dbReference type="EMBL" id="CAJOBE010010635">
    <property type="protein sequence ID" value="CAF4113154.1"/>
    <property type="molecule type" value="Genomic_DNA"/>
</dbReference>
<evidence type="ECO:0000256" key="11">
    <source>
        <dbReference type="SAM" id="MobiDB-lite"/>
    </source>
</evidence>
<feature type="compositionally biased region" description="Low complexity" evidence="11">
    <location>
        <begin position="289"/>
        <end position="303"/>
    </location>
</feature>
<evidence type="ECO:0000259" key="13">
    <source>
        <dbReference type="PROSITE" id="PS50262"/>
    </source>
</evidence>
<evidence type="ECO:0000313" key="16">
    <source>
        <dbReference type="EMBL" id="CAF3531445.1"/>
    </source>
</evidence>
<feature type="transmembrane region" description="Helical" evidence="12">
    <location>
        <begin position="207"/>
        <end position="232"/>
    </location>
</feature>
<protein>
    <recommendedName>
        <fullName evidence="13">G-protein coupled receptors family 1 profile domain-containing protein</fullName>
    </recommendedName>
</protein>
<keyword evidence="7" id="KW-1015">Disulfide bond</keyword>
<evidence type="ECO:0000313" key="15">
    <source>
        <dbReference type="EMBL" id="CAF1241843.1"/>
    </source>
</evidence>
<sequence length="485" mass="55346">MANFHILTSYATTVYDHLNIIHYENISSLSIINETNNFISINTKNKLNWPVLILSILSIFGIVGNLLVCASISLDKQLQTVTNFFLFSLAIADCLLSLVVLPLAIIKDFQGSWQLPMVFCNIYVFLDVLLCTTSIWHLTIVSIDRFLYISRPFRSREQSKFKTFCIIILIWTFSIGISCTILILGFADQRNILVIDNHKRLCALNNNSFIIFGSIICFCIPCVLMVVTYSLTIRRLQRQAAKYYSDPDDHSMMMSQATHRLRRHKSTSKVRSSSSSSPRNYQKTLIKDTSNSTSIPTPSSSHSAALIETDNKSNHLEWPKSSRSSLNSSTSNTNQRSFLHSTFVQKAFHAFKGGTETTSERRAMKVLGIVFFVFLVAWLPFSILNILAVVCPSCGIQPSLLNLTSWLGYISSNLNPIIYTAFNVRFRRAFVSILTCQLNYFSHKRKRNNLYIFIASNNNQISMSTEQRQRFFSLRRLPKKRNSFT</sequence>
<dbReference type="Proteomes" id="UP000663889">
    <property type="component" value="Unassembled WGS sequence"/>
</dbReference>
<organism evidence="16 18">
    <name type="scientific">Rotaria sordida</name>
    <dbReference type="NCBI Taxonomy" id="392033"/>
    <lineage>
        <taxon>Eukaryota</taxon>
        <taxon>Metazoa</taxon>
        <taxon>Spiralia</taxon>
        <taxon>Gnathifera</taxon>
        <taxon>Rotifera</taxon>
        <taxon>Eurotatoria</taxon>
        <taxon>Bdelloidea</taxon>
        <taxon>Philodinida</taxon>
        <taxon>Philodinidae</taxon>
        <taxon>Rotaria</taxon>
    </lineage>
</organism>
<dbReference type="SUPFAM" id="SSF81321">
    <property type="entry name" value="Family A G protein-coupled receptor-like"/>
    <property type="match status" value="1"/>
</dbReference>
<evidence type="ECO:0000256" key="1">
    <source>
        <dbReference type="ARBA" id="ARBA00004651"/>
    </source>
</evidence>
<dbReference type="InterPro" id="IPR017452">
    <property type="entry name" value="GPCR_Rhodpsn_7TM"/>
</dbReference>
<dbReference type="AlphaFoldDB" id="A0A818IUW6"/>
<dbReference type="Proteomes" id="UP000663882">
    <property type="component" value="Unassembled WGS sequence"/>
</dbReference>
<evidence type="ECO:0000256" key="7">
    <source>
        <dbReference type="ARBA" id="ARBA00023157"/>
    </source>
</evidence>
<evidence type="ECO:0000256" key="8">
    <source>
        <dbReference type="ARBA" id="ARBA00023170"/>
    </source>
</evidence>
<feature type="domain" description="G-protein coupled receptors family 1 profile" evidence="13">
    <location>
        <begin position="64"/>
        <end position="419"/>
    </location>
</feature>
<feature type="transmembrane region" description="Helical" evidence="12">
    <location>
        <begin position="51"/>
        <end position="72"/>
    </location>
</feature>
<keyword evidence="6 12" id="KW-0472">Membrane</keyword>
<reference evidence="16" key="1">
    <citation type="submission" date="2021-02" db="EMBL/GenBank/DDBJ databases">
        <authorList>
            <person name="Nowell W R."/>
        </authorList>
    </citation>
    <scope>NUCLEOTIDE SEQUENCE</scope>
</reference>
<dbReference type="FunFam" id="1.20.1070.10:FF:000523">
    <property type="entry name" value="5-hydroxytryptamine receptor 2B"/>
    <property type="match status" value="1"/>
</dbReference>
<dbReference type="Proteomes" id="UP000663823">
    <property type="component" value="Unassembled WGS sequence"/>
</dbReference>
<keyword evidence="5 10" id="KW-0297">G-protein coupled receptor</keyword>
<keyword evidence="2" id="KW-1003">Cell membrane</keyword>
<keyword evidence="9 10" id="KW-0807">Transducer</keyword>
<feature type="compositionally biased region" description="Low complexity" evidence="11">
    <location>
        <begin position="269"/>
        <end position="279"/>
    </location>
</feature>
<dbReference type="EMBL" id="CAJNOU010001430">
    <property type="protein sequence ID" value="CAF1203257.1"/>
    <property type="molecule type" value="Genomic_DNA"/>
</dbReference>
<evidence type="ECO:0000313" key="17">
    <source>
        <dbReference type="EMBL" id="CAF4113154.1"/>
    </source>
</evidence>
<dbReference type="PANTHER" id="PTHR24248">
    <property type="entry name" value="ADRENERGIC RECEPTOR-RELATED G-PROTEIN COUPLED RECEPTOR"/>
    <property type="match status" value="1"/>
</dbReference>
<comment type="subcellular location">
    <subcellularLocation>
        <location evidence="1">Cell membrane</location>
        <topology evidence="1">Multi-pass membrane protein</topology>
    </subcellularLocation>
</comment>
<evidence type="ECO:0000313" key="18">
    <source>
        <dbReference type="Proteomes" id="UP000663823"/>
    </source>
</evidence>
<proteinExistence type="inferred from homology"/>
<dbReference type="EMBL" id="CAJNOO010002163">
    <property type="protein sequence ID" value="CAF1241843.1"/>
    <property type="molecule type" value="Genomic_DNA"/>
</dbReference>
<dbReference type="PROSITE" id="PS50262">
    <property type="entry name" value="G_PROTEIN_RECEP_F1_2"/>
    <property type="match status" value="1"/>
</dbReference>
<dbReference type="GO" id="GO:0004930">
    <property type="term" value="F:G protein-coupled receptor activity"/>
    <property type="evidence" value="ECO:0007669"/>
    <property type="project" value="UniProtKB-KW"/>
</dbReference>
<dbReference type="PROSITE" id="PS00237">
    <property type="entry name" value="G_PROTEIN_RECEP_F1_1"/>
    <property type="match status" value="1"/>
</dbReference>
<feature type="transmembrane region" description="Helical" evidence="12">
    <location>
        <begin position="84"/>
        <end position="106"/>
    </location>
</feature>
<dbReference type="InterPro" id="IPR000276">
    <property type="entry name" value="GPCR_Rhodpsn"/>
</dbReference>
<feature type="transmembrane region" description="Helical" evidence="12">
    <location>
        <begin position="366"/>
        <end position="390"/>
    </location>
</feature>
<keyword evidence="3 10" id="KW-0812">Transmembrane</keyword>
<dbReference type="Proteomes" id="UP000663874">
    <property type="component" value="Unassembled WGS sequence"/>
</dbReference>
<comment type="caution">
    <text evidence="16">The sequence shown here is derived from an EMBL/GenBank/DDBJ whole genome shotgun (WGS) entry which is preliminary data.</text>
</comment>
<feature type="transmembrane region" description="Helical" evidence="12">
    <location>
        <begin position="122"/>
        <end position="143"/>
    </location>
</feature>
<feature type="transmembrane region" description="Helical" evidence="12">
    <location>
        <begin position="164"/>
        <end position="187"/>
    </location>
</feature>
<name>A0A818IUW6_9BILA</name>
<comment type="similarity">
    <text evidence="10">Belongs to the G-protein coupled receptor 1 family.</text>
</comment>
<evidence type="ECO:0000256" key="4">
    <source>
        <dbReference type="ARBA" id="ARBA00022989"/>
    </source>
</evidence>
<gene>
    <name evidence="17" type="ORF">FNK824_LOCUS31951</name>
    <name evidence="16" type="ORF">OTI717_LOCUS3340</name>
    <name evidence="15" type="ORF">RFH988_LOCUS26709</name>
    <name evidence="14" type="ORF">SEV965_LOCUS21266</name>
</gene>
<evidence type="ECO:0000256" key="9">
    <source>
        <dbReference type="ARBA" id="ARBA00023224"/>
    </source>
</evidence>
<dbReference type="SMART" id="SM01381">
    <property type="entry name" value="7TM_GPCR_Srsx"/>
    <property type="match status" value="1"/>
</dbReference>
<evidence type="ECO:0000313" key="14">
    <source>
        <dbReference type="EMBL" id="CAF1203257.1"/>
    </source>
</evidence>
<dbReference type="OrthoDB" id="5859976at2759"/>
<evidence type="ECO:0000256" key="6">
    <source>
        <dbReference type="ARBA" id="ARBA00023136"/>
    </source>
</evidence>
<keyword evidence="4 12" id="KW-1133">Transmembrane helix</keyword>